<name>A0A9P1N9R0_9PELO</name>
<protein>
    <recommendedName>
        <fullName evidence="2">SXP/RAL-2 family protein Ani s 5-like cation-binding domain-containing protein</fullName>
    </recommendedName>
</protein>
<proteinExistence type="predicted"/>
<dbReference type="PANTHER" id="PTHR21593">
    <property type="entry name" value="PRION-LIKE- Q/N-RICH -DOMAIN-BEARING PROTEIN PROTEIN"/>
    <property type="match status" value="1"/>
</dbReference>
<comment type="caution">
    <text evidence="3">The sequence shown here is derived from an EMBL/GenBank/DDBJ whole genome shotgun (WGS) entry which is preliminary data.</text>
</comment>
<dbReference type="EMBL" id="CANHGI010000006">
    <property type="protein sequence ID" value="CAI5456399.1"/>
    <property type="molecule type" value="Genomic_DNA"/>
</dbReference>
<dbReference type="InterPro" id="IPR003677">
    <property type="entry name" value="ANIS5_cation-bd"/>
</dbReference>
<feature type="domain" description="SXP/RAL-2 family protein Ani s 5-like cation-binding" evidence="2">
    <location>
        <begin position="43"/>
        <end position="149"/>
    </location>
</feature>
<dbReference type="AlphaFoldDB" id="A0A9P1N9R0"/>
<keyword evidence="4" id="KW-1185">Reference proteome</keyword>
<sequence>MIKILWVIFVVAVFGRDVPMNGPFGAMRKPPLPIFLLNVPEDVKNEYYDLLGNSQLTIAELKNGIEHLAAENNVLDEYYAHEDQDSYTKHWLSTQLDEILKKLPETKSEIDKVMNDNQLTTVLQNKKMFDLNRKYPTEIAIINYIVNQVLVTATTRQGQITTANKILGGSKPFGDFDKAGENRDKVPK</sequence>
<evidence type="ECO:0000313" key="3">
    <source>
        <dbReference type="EMBL" id="CAI5456399.1"/>
    </source>
</evidence>
<evidence type="ECO:0000256" key="1">
    <source>
        <dbReference type="SAM" id="SignalP"/>
    </source>
</evidence>
<dbReference type="InterPro" id="IPR052823">
    <property type="entry name" value="SXP/RAL-2_related"/>
</dbReference>
<dbReference type="PANTHER" id="PTHR21593:SF36">
    <property type="entry name" value="DUF148 DOMAIN-CONTAINING PROTEIN-RELATED"/>
    <property type="match status" value="1"/>
</dbReference>
<organism evidence="3 4">
    <name type="scientific">Caenorhabditis angaria</name>
    <dbReference type="NCBI Taxonomy" id="860376"/>
    <lineage>
        <taxon>Eukaryota</taxon>
        <taxon>Metazoa</taxon>
        <taxon>Ecdysozoa</taxon>
        <taxon>Nematoda</taxon>
        <taxon>Chromadorea</taxon>
        <taxon>Rhabditida</taxon>
        <taxon>Rhabditina</taxon>
        <taxon>Rhabditomorpha</taxon>
        <taxon>Rhabditoidea</taxon>
        <taxon>Rhabditidae</taxon>
        <taxon>Peloderinae</taxon>
        <taxon>Caenorhabditis</taxon>
    </lineage>
</organism>
<accession>A0A9P1N9R0</accession>
<feature type="chain" id="PRO_5040260849" description="SXP/RAL-2 family protein Ani s 5-like cation-binding domain-containing protein" evidence="1">
    <location>
        <begin position="16"/>
        <end position="188"/>
    </location>
</feature>
<dbReference type="Proteomes" id="UP001152747">
    <property type="component" value="Unassembled WGS sequence"/>
</dbReference>
<gene>
    <name evidence="3" type="ORF">CAMP_LOCUS19036</name>
</gene>
<evidence type="ECO:0000313" key="4">
    <source>
        <dbReference type="Proteomes" id="UP001152747"/>
    </source>
</evidence>
<reference evidence="3" key="1">
    <citation type="submission" date="2022-11" db="EMBL/GenBank/DDBJ databases">
        <authorList>
            <person name="Kikuchi T."/>
        </authorList>
    </citation>
    <scope>NUCLEOTIDE SEQUENCE</scope>
    <source>
        <strain evidence="3">PS1010</strain>
    </source>
</reference>
<feature type="signal peptide" evidence="1">
    <location>
        <begin position="1"/>
        <end position="15"/>
    </location>
</feature>
<evidence type="ECO:0000259" key="2">
    <source>
        <dbReference type="Pfam" id="PF02520"/>
    </source>
</evidence>
<keyword evidence="1" id="KW-0732">Signal</keyword>
<dbReference type="Pfam" id="PF02520">
    <property type="entry name" value="ANIS5_cation-bd"/>
    <property type="match status" value="1"/>
</dbReference>